<evidence type="ECO:0000313" key="1">
    <source>
        <dbReference type="EMBL" id="GBL72302.1"/>
    </source>
</evidence>
<name>A0A4Y1ZXT3_ARAVE</name>
<dbReference type="InterPro" id="IPR051248">
    <property type="entry name" value="UPF0507/Ank_repeat_27"/>
</dbReference>
<gene>
    <name evidence="1" type="ORF">AVEN_115258_1</name>
</gene>
<dbReference type="GO" id="GO:0005769">
    <property type="term" value="C:early endosome"/>
    <property type="evidence" value="ECO:0007669"/>
    <property type="project" value="TreeGrafter"/>
</dbReference>
<dbReference type="Proteomes" id="UP000499080">
    <property type="component" value="Unassembled WGS sequence"/>
</dbReference>
<comment type="caution">
    <text evidence="1">The sequence shown here is derived from an EMBL/GenBank/DDBJ whole genome shotgun (WGS) entry which is preliminary data.</text>
</comment>
<protein>
    <submittedName>
        <fullName evidence="1">Uncharacterized protein</fullName>
    </submittedName>
</protein>
<dbReference type="GO" id="GO:0097422">
    <property type="term" value="C:tubular endosome"/>
    <property type="evidence" value="ECO:0007669"/>
    <property type="project" value="TreeGrafter"/>
</dbReference>
<dbReference type="GO" id="GO:0005886">
    <property type="term" value="C:plasma membrane"/>
    <property type="evidence" value="ECO:0007669"/>
    <property type="project" value="TreeGrafter"/>
</dbReference>
<dbReference type="PANTHER" id="PTHR24170:SF1">
    <property type="entry name" value="DOMAIN PROTEIN, PUTATIVE (AFU_ORTHOLOGUE AFUA_1G09870)-RELATED"/>
    <property type="match status" value="1"/>
</dbReference>
<dbReference type="GO" id="GO:0005770">
    <property type="term" value="C:late endosome"/>
    <property type="evidence" value="ECO:0007669"/>
    <property type="project" value="TreeGrafter"/>
</dbReference>
<dbReference type="AlphaFoldDB" id="A0A4Y1ZXT3"/>
<reference evidence="1 2" key="1">
    <citation type="journal article" date="2019" name="Sci. Rep.">
        <title>Orb-weaving spider Araneus ventricosus genome elucidates the spidroin gene catalogue.</title>
        <authorList>
            <person name="Kono N."/>
            <person name="Nakamura H."/>
            <person name="Ohtoshi R."/>
            <person name="Moran D.A.P."/>
            <person name="Shinohara A."/>
            <person name="Yoshida Y."/>
            <person name="Fujiwara M."/>
            <person name="Mori M."/>
            <person name="Tomita M."/>
            <person name="Arakawa K."/>
        </authorList>
    </citation>
    <scope>NUCLEOTIDE SEQUENCE [LARGE SCALE GENOMIC DNA]</scope>
</reference>
<dbReference type="GO" id="GO:0000149">
    <property type="term" value="F:SNARE binding"/>
    <property type="evidence" value="ECO:0007669"/>
    <property type="project" value="TreeGrafter"/>
</dbReference>
<keyword evidence="2" id="KW-1185">Reference proteome</keyword>
<evidence type="ECO:0000313" key="2">
    <source>
        <dbReference type="Proteomes" id="UP000499080"/>
    </source>
</evidence>
<dbReference type="EMBL" id="BGPR01000001">
    <property type="protein sequence ID" value="GBL72302.1"/>
    <property type="molecule type" value="Genomic_DNA"/>
</dbReference>
<accession>A0A4Y1ZXT3</accession>
<organism evidence="1 2">
    <name type="scientific">Araneus ventricosus</name>
    <name type="common">Orbweaver spider</name>
    <name type="synonym">Epeira ventricosa</name>
    <dbReference type="NCBI Taxonomy" id="182803"/>
    <lineage>
        <taxon>Eukaryota</taxon>
        <taxon>Metazoa</taxon>
        <taxon>Ecdysozoa</taxon>
        <taxon>Arthropoda</taxon>
        <taxon>Chelicerata</taxon>
        <taxon>Arachnida</taxon>
        <taxon>Araneae</taxon>
        <taxon>Araneomorphae</taxon>
        <taxon>Entelegynae</taxon>
        <taxon>Araneoidea</taxon>
        <taxon>Araneidae</taxon>
        <taxon>Araneus</taxon>
    </lineage>
</organism>
<dbReference type="GO" id="GO:0030133">
    <property type="term" value="C:transport vesicle"/>
    <property type="evidence" value="ECO:0007669"/>
    <property type="project" value="TreeGrafter"/>
</dbReference>
<dbReference type="GO" id="GO:0005085">
    <property type="term" value="F:guanyl-nucleotide exchange factor activity"/>
    <property type="evidence" value="ECO:0007669"/>
    <property type="project" value="TreeGrafter"/>
</dbReference>
<proteinExistence type="predicted"/>
<dbReference type="PANTHER" id="PTHR24170">
    <property type="entry name" value="ANKYRIN REPEAT DOMAIN-CONTAINING PROTEIN 27"/>
    <property type="match status" value="1"/>
</dbReference>
<dbReference type="GO" id="GO:0045022">
    <property type="term" value="P:early endosome to late endosome transport"/>
    <property type="evidence" value="ECO:0007669"/>
    <property type="project" value="TreeGrafter"/>
</dbReference>
<dbReference type="OrthoDB" id="411646at2759"/>
<sequence>MALTFDELENNPFYTSLETKFSEKLKEAQKKLWLICVPFHKSLKGVTITKEFVDIHVLKPSPFFKSHFVTTDINNPLSFEIEDDSIKTQTGTIKILAEETAYNDDYKPYRILITETPLCSSNVKKMAVKGTKMRVATGDADTYIVRSGLEKATSHPKGKTWT</sequence>